<evidence type="ECO:0000313" key="8">
    <source>
        <dbReference type="EMBL" id="ODM05450.1"/>
    </source>
</evidence>
<proteinExistence type="predicted"/>
<name>A0A1E3A9J7_9FIRM</name>
<feature type="transmembrane region" description="Helical" evidence="6">
    <location>
        <begin position="255"/>
        <end position="275"/>
    </location>
</feature>
<evidence type="ECO:0000256" key="2">
    <source>
        <dbReference type="ARBA" id="ARBA00022475"/>
    </source>
</evidence>
<feature type="transmembrane region" description="Helical" evidence="6">
    <location>
        <begin position="142"/>
        <end position="163"/>
    </location>
</feature>
<dbReference type="GO" id="GO:0005436">
    <property type="term" value="F:sodium:phosphate symporter activity"/>
    <property type="evidence" value="ECO:0007669"/>
    <property type="project" value="InterPro"/>
</dbReference>
<dbReference type="InterPro" id="IPR003841">
    <property type="entry name" value="Na/Pi_transpt"/>
</dbReference>
<feature type="domain" description="PhoU" evidence="7">
    <location>
        <begin position="361"/>
        <end position="445"/>
    </location>
</feature>
<evidence type="ECO:0000256" key="5">
    <source>
        <dbReference type="ARBA" id="ARBA00023136"/>
    </source>
</evidence>
<keyword evidence="3 6" id="KW-0812">Transmembrane</keyword>
<comment type="caution">
    <text evidence="8">The sequence shown here is derived from an EMBL/GenBank/DDBJ whole genome shotgun (WGS) entry which is preliminary data.</text>
</comment>
<protein>
    <recommendedName>
        <fullName evidence="7">PhoU domain-containing protein</fullName>
    </recommendedName>
</protein>
<accession>A0A1E3A9J7</accession>
<dbReference type="GO" id="GO:0005886">
    <property type="term" value="C:plasma membrane"/>
    <property type="evidence" value="ECO:0007669"/>
    <property type="project" value="UniProtKB-SubCell"/>
</dbReference>
<feature type="transmembrane region" description="Helical" evidence="6">
    <location>
        <begin position="84"/>
        <end position="106"/>
    </location>
</feature>
<evidence type="ECO:0000256" key="1">
    <source>
        <dbReference type="ARBA" id="ARBA00004651"/>
    </source>
</evidence>
<keyword evidence="5 6" id="KW-0472">Membrane</keyword>
<dbReference type="NCBIfam" id="NF037997">
    <property type="entry name" value="Na_Pi_symport"/>
    <property type="match status" value="1"/>
</dbReference>
<dbReference type="Proteomes" id="UP000094067">
    <property type="component" value="Unassembled WGS sequence"/>
</dbReference>
<feature type="transmembrane region" description="Helical" evidence="6">
    <location>
        <begin position="50"/>
        <end position="78"/>
    </location>
</feature>
<reference evidence="8 9" key="1">
    <citation type="submission" date="2016-07" db="EMBL/GenBank/DDBJ databases">
        <title>Characterization of isolates of Eisenbergiella tayi derived from blood cultures, using whole genome sequencing.</title>
        <authorList>
            <person name="Burdz T."/>
            <person name="Wiebe D."/>
            <person name="Huynh C."/>
            <person name="Bernard K."/>
        </authorList>
    </citation>
    <scope>NUCLEOTIDE SEQUENCE [LARGE SCALE GENOMIC DNA]</scope>
    <source>
        <strain evidence="8 9">NML 110608</strain>
    </source>
</reference>
<comment type="subcellular location">
    <subcellularLocation>
        <location evidence="1">Cell membrane</location>
        <topology evidence="1">Multi-pass membrane protein</topology>
    </subcellularLocation>
</comment>
<evidence type="ECO:0000256" key="6">
    <source>
        <dbReference type="SAM" id="Phobius"/>
    </source>
</evidence>
<dbReference type="PANTHER" id="PTHR10010">
    <property type="entry name" value="SOLUTE CARRIER FAMILY 34 SODIUM PHOSPHATE , MEMBER 2-RELATED"/>
    <property type="match status" value="1"/>
</dbReference>
<dbReference type="PATRIC" id="fig|1432052.4.peg.1504"/>
<sequence>MSINDVGMLFSFIGGLGMFLYGMNIMADGLQKSAGGRMQKLMSFLTKNRLMAILVGAGITAIIQSSSATTVMVVGFVNAGMLELTQAVGVIMGANIGTTITAWIVSMSEWGSVMKPEFFAPLLLGIGAFLVLFTKSEKKKKIGEILVGFSILFIGLSFMSDAIKPYREAPVFAKAFAVLGKNPVLAILAGTVVTAIIQSSSASVGILQTLALNGVVNWQSAVFITLGQNIGTCVTALLSSAGAGKNAKRASCIHLLFNVIGAVVFGIIMFILFSFNKAWGASTINSVEISIFHTIFNVLNTLMLIPFADKLVRLSTYIIRDDKEDEQPEISAAGEMRRHLDERILGNPAFAMDAVLGEVNVMGQFTLENLKKALEGIETGNKDTIRSVFQNEKTINDMEKIMTAFLVQVDNLSLTEEQHQVIKNLFYTVSDLERVGDHAENIAELADNMRKDEVTFSKKGFKDMKLIAEETILALESALKAREFSSASEAMQEADYERNVDKLEDELREKHIQRLSKGKCVPESGVVFLDLISNLERIADHATNIAGYVVSEAGKGLPALDEE</sequence>
<evidence type="ECO:0000256" key="3">
    <source>
        <dbReference type="ARBA" id="ARBA00022692"/>
    </source>
</evidence>
<dbReference type="EMBL" id="MCGH01000002">
    <property type="protein sequence ID" value="ODM05450.1"/>
    <property type="molecule type" value="Genomic_DNA"/>
</dbReference>
<feature type="transmembrane region" description="Helical" evidence="6">
    <location>
        <begin position="218"/>
        <end position="243"/>
    </location>
</feature>
<dbReference type="AlphaFoldDB" id="A0A1E3A9J7"/>
<evidence type="ECO:0000259" key="7">
    <source>
        <dbReference type="Pfam" id="PF01895"/>
    </source>
</evidence>
<dbReference type="GO" id="GO:0044341">
    <property type="term" value="P:sodium-dependent phosphate transport"/>
    <property type="evidence" value="ECO:0007669"/>
    <property type="project" value="InterPro"/>
</dbReference>
<keyword evidence="4 6" id="KW-1133">Transmembrane helix</keyword>
<dbReference type="NCBIfam" id="TIGR00704">
    <property type="entry name" value="NaPi_cotrn_rel"/>
    <property type="match status" value="1"/>
</dbReference>
<dbReference type="Pfam" id="PF01895">
    <property type="entry name" value="PhoU"/>
    <property type="match status" value="2"/>
</dbReference>
<dbReference type="SUPFAM" id="SSF109755">
    <property type="entry name" value="PhoU-like"/>
    <property type="match status" value="1"/>
</dbReference>
<feature type="transmembrane region" description="Helical" evidence="6">
    <location>
        <begin position="6"/>
        <end position="30"/>
    </location>
</feature>
<dbReference type="Pfam" id="PF02690">
    <property type="entry name" value="Na_Pi_cotrans"/>
    <property type="match status" value="2"/>
</dbReference>
<dbReference type="InterPro" id="IPR004633">
    <property type="entry name" value="NaPi_cotrn-rel/YqeW-like"/>
</dbReference>
<feature type="domain" description="PhoU" evidence="7">
    <location>
        <begin position="463"/>
        <end position="548"/>
    </location>
</feature>
<gene>
    <name evidence="8" type="ORF">BEI61_01338</name>
</gene>
<evidence type="ECO:0000313" key="9">
    <source>
        <dbReference type="Proteomes" id="UP000094067"/>
    </source>
</evidence>
<dbReference type="InterPro" id="IPR038078">
    <property type="entry name" value="PhoU-like_sf"/>
</dbReference>
<feature type="transmembrane region" description="Helical" evidence="6">
    <location>
        <begin position="118"/>
        <end position="136"/>
    </location>
</feature>
<dbReference type="InterPro" id="IPR026022">
    <property type="entry name" value="PhoU_dom"/>
</dbReference>
<organism evidence="8 9">
    <name type="scientific">Eisenbergiella tayi</name>
    <dbReference type="NCBI Taxonomy" id="1432052"/>
    <lineage>
        <taxon>Bacteria</taxon>
        <taxon>Bacillati</taxon>
        <taxon>Bacillota</taxon>
        <taxon>Clostridia</taxon>
        <taxon>Lachnospirales</taxon>
        <taxon>Lachnospiraceae</taxon>
        <taxon>Eisenbergiella</taxon>
    </lineage>
</organism>
<evidence type="ECO:0000256" key="4">
    <source>
        <dbReference type="ARBA" id="ARBA00022989"/>
    </source>
</evidence>
<keyword evidence="2" id="KW-1003">Cell membrane</keyword>
<dbReference type="RefSeq" id="WP_069151709.1">
    <property type="nucleotide sequence ID" value="NZ_MCGH01000002.1"/>
</dbReference>
<feature type="transmembrane region" description="Helical" evidence="6">
    <location>
        <begin position="184"/>
        <end position="206"/>
    </location>
</feature>
<feature type="transmembrane region" description="Helical" evidence="6">
    <location>
        <begin position="287"/>
        <end position="308"/>
    </location>
</feature>
<dbReference type="PANTHER" id="PTHR10010:SF46">
    <property type="entry name" value="SODIUM-DEPENDENT PHOSPHATE TRANSPORT PROTEIN 2B"/>
    <property type="match status" value="1"/>
</dbReference>
<dbReference type="Gene3D" id="1.20.58.220">
    <property type="entry name" value="Phosphate transport system protein phou homolog 2, domain 2"/>
    <property type="match status" value="1"/>
</dbReference>